<evidence type="ECO:0000256" key="1">
    <source>
        <dbReference type="SAM" id="MobiDB-lite"/>
    </source>
</evidence>
<sequence length="120" mass="13419">MDLQLTGKVTKILEEQSGQGKNGPWRKRDFILETKGKYPKQVCITQWGENIDQNAVNEGDEITAFIDIQSREYKGNWYTDVKAWKIEQGTGGAPAEAPPSAPGLTMDGNQEMDLDDDLPF</sequence>
<accession>A0ABW5JGV5</accession>
<reference evidence="3" key="1">
    <citation type="journal article" date="2019" name="Int. J. Syst. Evol. Microbiol.">
        <title>The Global Catalogue of Microorganisms (GCM) 10K type strain sequencing project: providing services to taxonomists for standard genome sequencing and annotation.</title>
        <authorList>
            <consortium name="The Broad Institute Genomics Platform"/>
            <consortium name="The Broad Institute Genome Sequencing Center for Infectious Disease"/>
            <person name="Wu L."/>
            <person name="Ma J."/>
        </authorList>
    </citation>
    <scope>NUCLEOTIDE SEQUENCE [LARGE SCALE GENOMIC DNA]</scope>
    <source>
        <strain evidence="3">KCTC 52042</strain>
    </source>
</reference>
<evidence type="ECO:0000313" key="3">
    <source>
        <dbReference type="Proteomes" id="UP001597460"/>
    </source>
</evidence>
<organism evidence="2 3">
    <name type="scientific">Gracilimonas halophila</name>
    <dbReference type="NCBI Taxonomy" id="1834464"/>
    <lineage>
        <taxon>Bacteria</taxon>
        <taxon>Pseudomonadati</taxon>
        <taxon>Balneolota</taxon>
        <taxon>Balneolia</taxon>
        <taxon>Balneolales</taxon>
        <taxon>Balneolaceae</taxon>
        <taxon>Gracilimonas</taxon>
    </lineage>
</organism>
<feature type="region of interest" description="Disordered" evidence="1">
    <location>
        <begin position="89"/>
        <end position="120"/>
    </location>
</feature>
<gene>
    <name evidence="2" type="ORF">ACFSVN_05960</name>
</gene>
<proteinExistence type="predicted"/>
<protein>
    <submittedName>
        <fullName evidence="2">DUF3127 domain-containing protein</fullName>
    </submittedName>
</protein>
<evidence type="ECO:0000313" key="2">
    <source>
        <dbReference type="EMBL" id="MFD2531981.1"/>
    </source>
</evidence>
<keyword evidence="3" id="KW-1185">Reference proteome</keyword>
<feature type="compositionally biased region" description="Acidic residues" evidence="1">
    <location>
        <begin position="110"/>
        <end position="120"/>
    </location>
</feature>
<dbReference type="InterPro" id="IPR021474">
    <property type="entry name" value="DUF3127"/>
</dbReference>
<dbReference type="Proteomes" id="UP001597460">
    <property type="component" value="Unassembled WGS sequence"/>
</dbReference>
<dbReference type="EMBL" id="JBHULI010000022">
    <property type="protein sequence ID" value="MFD2531981.1"/>
    <property type="molecule type" value="Genomic_DNA"/>
</dbReference>
<comment type="caution">
    <text evidence="2">The sequence shown here is derived from an EMBL/GenBank/DDBJ whole genome shotgun (WGS) entry which is preliminary data.</text>
</comment>
<dbReference type="RefSeq" id="WP_390299998.1">
    <property type="nucleotide sequence ID" value="NZ_JBHULI010000022.1"/>
</dbReference>
<name>A0ABW5JGV5_9BACT</name>
<dbReference type="Pfam" id="PF11325">
    <property type="entry name" value="DUF3127"/>
    <property type="match status" value="1"/>
</dbReference>